<dbReference type="RefSeq" id="WP_380036462.1">
    <property type="nucleotide sequence ID" value="NZ_JBHSEH010000004.1"/>
</dbReference>
<accession>A0ABV8XI79</accession>
<evidence type="ECO:0000313" key="2">
    <source>
        <dbReference type="Proteomes" id="UP001595998"/>
    </source>
</evidence>
<dbReference type="EMBL" id="JBHSEH010000004">
    <property type="protein sequence ID" value="MFC4425266.1"/>
    <property type="molecule type" value="Genomic_DNA"/>
</dbReference>
<reference evidence="2" key="1">
    <citation type="journal article" date="2019" name="Int. J. Syst. Evol. Microbiol.">
        <title>The Global Catalogue of Microorganisms (GCM) 10K type strain sequencing project: providing services to taxonomists for standard genome sequencing and annotation.</title>
        <authorList>
            <consortium name="The Broad Institute Genomics Platform"/>
            <consortium name="The Broad Institute Genome Sequencing Center for Infectious Disease"/>
            <person name="Wu L."/>
            <person name="Ma J."/>
        </authorList>
    </citation>
    <scope>NUCLEOTIDE SEQUENCE [LARGE SCALE GENOMIC DNA]</scope>
    <source>
        <strain evidence="2">CCUG 56029</strain>
    </source>
</reference>
<evidence type="ECO:0000313" key="1">
    <source>
        <dbReference type="EMBL" id="MFC4425266.1"/>
    </source>
</evidence>
<keyword evidence="2" id="KW-1185">Reference proteome</keyword>
<gene>
    <name evidence="1" type="ORF">ACFOZ9_03510</name>
</gene>
<name>A0ABV8XI79_9DEIO</name>
<proteinExistence type="predicted"/>
<sequence>MLDASNLPAGWNIIDNPDQQALFEVELYGEVAPSHPLFGVKVRTVARRESGDAFLFEILGPPIQLTVVHLTWVYARNGHEDTPPWPATQIFPTVDDWMQSMSDDAVVDSYDV</sequence>
<comment type="caution">
    <text evidence="1">The sequence shown here is derived from an EMBL/GenBank/DDBJ whole genome shotgun (WGS) entry which is preliminary data.</text>
</comment>
<organism evidence="1 2">
    <name type="scientific">Deinococcus navajonensis</name>
    <dbReference type="NCBI Taxonomy" id="309884"/>
    <lineage>
        <taxon>Bacteria</taxon>
        <taxon>Thermotogati</taxon>
        <taxon>Deinococcota</taxon>
        <taxon>Deinococci</taxon>
        <taxon>Deinococcales</taxon>
        <taxon>Deinococcaceae</taxon>
        <taxon>Deinococcus</taxon>
    </lineage>
</organism>
<protein>
    <submittedName>
        <fullName evidence="1">Uncharacterized protein</fullName>
    </submittedName>
</protein>
<dbReference type="Proteomes" id="UP001595998">
    <property type="component" value="Unassembled WGS sequence"/>
</dbReference>